<keyword evidence="6" id="KW-1185">Reference proteome</keyword>
<dbReference type="Proteomes" id="UP000270342">
    <property type="component" value="Unassembled WGS sequence"/>
</dbReference>
<sequence length="447" mass="48824">MNISFSKRLQRTAGLLLACALGVSSVAMADGHSGQQLAPIFTYRTGPYAPSGIPFLGGNLDYIRYVNEVEGGVDGVKIYVQECETAYEIERGIECYEHYKKGYDGAPTAAIFPHSSGLDVALTDRSRADKVPIVSPGGGQNVATDGHVFPYLFPLQFDYWSEAQIVVDYVAKQVGGYDKLKGVKIATLYHDSGYGRDTIQPLDILSKKYGFVDIQIPVPPPGEQQQAQWEKIKQANADWVFLRGWGVMTPVAIKTAARVGFPANRIIGDIWSGSEDDVRPAGSAAKNYLSVSLFPSGTDYPLLQALKTHILDTGKSDLKDKSKFGSVYYNYGVIEAVIFVEALRTGHKKFGNRPLTTEEGQWALEHLNIDEARIKELGAEGLLSPLKTSVDNHKGDVAGKIIQWDGTKWVAQTDWIKPDPALFHDIVFAKAAAYAKEKGLTVGSASN</sequence>
<organism evidence="5 6">
    <name type="scientific">Pararobbsia silviterrae</name>
    <dbReference type="NCBI Taxonomy" id="1792498"/>
    <lineage>
        <taxon>Bacteria</taxon>
        <taxon>Pseudomonadati</taxon>
        <taxon>Pseudomonadota</taxon>
        <taxon>Betaproteobacteria</taxon>
        <taxon>Burkholderiales</taxon>
        <taxon>Burkholderiaceae</taxon>
        <taxon>Pararobbsia</taxon>
    </lineage>
</organism>
<dbReference type="CDD" id="cd06334">
    <property type="entry name" value="PBP1_ABC_ligand_binding-like"/>
    <property type="match status" value="1"/>
</dbReference>
<evidence type="ECO:0000256" key="1">
    <source>
        <dbReference type="ARBA" id="ARBA00010062"/>
    </source>
</evidence>
<dbReference type="Pfam" id="PF13458">
    <property type="entry name" value="Peripla_BP_6"/>
    <property type="match status" value="1"/>
</dbReference>
<dbReference type="PANTHER" id="PTHR47235">
    <property type="entry name" value="BLR6548 PROTEIN"/>
    <property type="match status" value="1"/>
</dbReference>
<reference evidence="5 6" key="1">
    <citation type="submission" date="2018-10" db="EMBL/GenBank/DDBJ databases">
        <title>Robbsia sp. DHC34, isolated from soil.</title>
        <authorList>
            <person name="Gao Z.-H."/>
            <person name="Qiu L.-H."/>
        </authorList>
    </citation>
    <scope>NUCLEOTIDE SEQUENCE [LARGE SCALE GENOMIC DNA]</scope>
    <source>
        <strain evidence="5 6">DHC34</strain>
    </source>
</reference>
<dbReference type="Gene3D" id="3.40.50.2300">
    <property type="match status" value="2"/>
</dbReference>
<dbReference type="InterPro" id="IPR028081">
    <property type="entry name" value="Leu-bd"/>
</dbReference>
<comment type="similarity">
    <text evidence="1">Belongs to the leucine-binding protein family.</text>
</comment>
<gene>
    <name evidence="5" type="ORF">D7S86_17505</name>
</gene>
<proteinExistence type="inferred from homology"/>
<dbReference type="EMBL" id="RBZU01000008">
    <property type="protein sequence ID" value="RKP51757.1"/>
    <property type="molecule type" value="Genomic_DNA"/>
</dbReference>
<dbReference type="RefSeq" id="WP_121088162.1">
    <property type="nucleotide sequence ID" value="NZ_RBZU01000008.1"/>
</dbReference>
<dbReference type="AlphaFoldDB" id="A0A494XM38"/>
<dbReference type="InterPro" id="IPR028082">
    <property type="entry name" value="Peripla_BP_I"/>
</dbReference>
<feature type="signal peptide" evidence="3">
    <location>
        <begin position="1"/>
        <end position="29"/>
    </location>
</feature>
<feature type="domain" description="Leucine-binding protein" evidence="4">
    <location>
        <begin position="41"/>
        <end position="404"/>
    </location>
</feature>
<protein>
    <submittedName>
        <fullName evidence="5">ABC transporter permease</fullName>
    </submittedName>
</protein>
<dbReference type="SUPFAM" id="SSF53822">
    <property type="entry name" value="Periplasmic binding protein-like I"/>
    <property type="match status" value="1"/>
</dbReference>
<evidence type="ECO:0000256" key="3">
    <source>
        <dbReference type="SAM" id="SignalP"/>
    </source>
</evidence>
<name>A0A494XM38_9BURK</name>
<evidence type="ECO:0000259" key="4">
    <source>
        <dbReference type="Pfam" id="PF13458"/>
    </source>
</evidence>
<keyword evidence="2 3" id="KW-0732">Signal</keyword>
<dbReference type="OrthoDB" id="5297022at2"/>
<evidence type="ECO:0000313" key="5">
    <source>
        <dbReference type="EMBL" id="RKP51757.1"/>
    </source>
</evidence>
<evidence type="ECO:0000256" key="2">
    <source>
        <dbReference type="ARBA" id="ARBA00022729"/>
    </source>
</evidence>
<dbReference type="PANTHER" id="PTHR47235:SF1">
    <property type="entry name" value="BLR6548 PROTEIN"/>
    <property type="match status" value="1"/>
</dbReference>
<feature type="chain" id="PRO_5019826047" evidence="3">
    <location>
        <begin position="30"/>
        <end position="447"/>
    </location>
</feature>
<accession>A0A494XM38</accession>
<comment type="caution">
    <text evidence="5">The sequence shown here is derived from an EMBL/GenBank/DDBJ whole genome shotgun (WGS) entry which is preliminary data.</text>
</comment>
<evidence type="ECO:0000313" key="6">
    <source>
        <dbReference type="Proteomes" id="UP000270342"/>
    </source>
</evidence>